<dbReference type="Proteomes" id="UP000823674">
    <property type="component" value="Chromosome A05"/>
</dbReference>
<name>A0ABQ7MK47_BRACM</name>
<dbReference type="CDD" id="cd04480">
    <property type="entry name" value="RPA1_DBD_A_like"/>
    <property type="match status" value="1"/>
</dbReference>
<evidence type="ECO:0000313" key="6">
    <source>
        <dbReference type="Proteomes" id="UP000823674"/>
    </source>
</evidence>
<dbReference type="CDD" id="cd04481">
    <property type="entry name" value="RPA1_DBD_B_like"/>
    <property type="match status" value="1"/>
</dbReference>
<dbReference type="SUPFAM" id="SSF50249">
    <property type="entry name" value="Nucleic acid-binding proteins"/>
    <property type="match status" value="2"/>
</dbReference>
<dbReference type="InterPro" id="IPR019398">
    <property type="entry name" value="Pre-rRNA_process_TSR2"/>
</dbReference>
<evidence type="ECO:0000259" key="4">
    <source>
        <dbReference type="Pfam" id="PF02721"/>
    </source>
</evidence>
<feature type="domain" description="Replication protein A 70 kDa DNA-binding subunit B/D first OB fold" evidence="4">
    <location>
        <begin position="174"/>
        <end position="275"/>
    </location>
</feature>
<evidence type="ECO:0000256" key="2">
    <source>
        <dbReference type="ARBA" id="ARBA00022552"/>
    </source>
</evidence>
<dbReference type="PANTHER" id="PTHR21250">
    <property type="entry name" value="PRE-RRNA-PROCESSING PROTEIN TSR2 HOMOLOG"/>
    <property type="match status" value="1"/>
</dbReference>
<dbReference type="Gene3D" id="2.40.50.140">
    <property type="entry name" value="Nucleic acid-binding proteins"/>
    <property type="match status" value="2"/>
</dbReference>
<dbReference type="InterPro" id="IPR003871">
    <property type="entry name" value="RFA1B/D_OB_1st"/>
</dbReference>
<dbReference type="Pfam" id="PF02721">
    <property type="entry name" value="DUF223"/>
    <property type="match status" value="1"/>
</dbReference>
<accession>A0ABQ7MK47</accession>
<evidence type="ECO:0000256" key="3">
    <source>
        <dbReference type="SAM" id="MobiDB-lite"/>
    </source>
</evidence>
<keyword evidence="2" id="KW-0698">rRNA processing</keyword>
<comment type="similarity">
    <text evidence="1">Belongs to the TSR2 family.</text>
</comment>
<reference evidence="5 6" key="1">
    <citation type="submission" date="2021-03" db="EMBL/GenBank/DDBJ databases">
        <authorList>
            <person name="King G.J."/>
            <person name="Bancroft I."/>
            <person name="Baten A."/>
            <person name="Bloomfield J."/>
            <person name="Borpatragohain P."/>
            <person name="He Z."/>
            <person name="Irish N."/>
            <person name="Irwin J."/>
            <person name="Liu K."/>
            <person name="Mauleon R.P."/>
            <person name="Moore J."/>
            <person name="Morris R."/>
            <person name="Ostergaard L."/>
            <person name="Wang B."/>
            <person name="Wells R."/>
        </authorList>
    </citation>
    <scope>NUCLEOTIDE SEQUENCE [LARGE SCALE GENOMIC DNA]</scope>
    <source>
        <strain evidence="5">R-o-18</strain>
        <tissue evidence="5">Leaf</tissue>
    </source>
</reference>
<dbReference type="InterPro" id="IPR012340">
    <property type="entry name" value="NA-bd_OB-fold"/>
</dbReference>
<feature type="region of interest" description="Disordered" evidence="3">
    <location>
        <begin position="485"/>
        <end position="510"/>
    </location>
</feature>
<proteinExistence type="inferred from homology"/>
<evidence type="ECO:0000313" key="5">
    <source>
        <dbReference type="EMBL" id="KAG5397926.1"/>
    </source>
</evidence>
<feature type="compositionally biased region" description="Basic and acidic residues" evidence="3">
    <location>
        <begin position="485"/>
        <end position="497"/>
    </location>
</feature>
<dbReference type="EMBL" id="JADBGQ010000005">
    <property type="protein sequence ID" value="KAG5397926.1"/>
    <property type="molecule type" value="Genomic_DNA"/>
</dbReference>
<organism evidence="5 6">
    <name type="scientific">Brassica rapa subsp. trilocularis</name>
    <dbReference type="NCBI Taxonomy" id="1813537"/>
    <lineage>
        <taxon>Eukaryota</taxon>
        <taxon>Viridiplantae</taxon>
        <taxon>Streptophyta</taxon>
        <taxon>Embryophyta</taxon>
        <taxon>Tracheophyta</taxon>
        <taxon>Spermatophyta</taxon>
        <taxon>Magnoliopsida</taxon>
        <taxon>eudicotyledons</taxon>
        <taxon>Gunneridae</taxon>
        <taxon>Pentapetalae</taxon>
        <taxon>rosids</taxon>
        <taxon>malvids</taxon>
        <taxon>Brassicales</taxon>
        <taxon>Brassicaceae</taxon>
        <taxon>Brassiceae</taxon>
        <taxon>Brassica</taxon>
    </lineage>
</organism>
<protein>
    <recommendedName>
        <fullName evidence="4">Replication protein A 70 kDa DNA-binding subunit B/D first OB fold domain-containing protein</fullName>
    </recommendedName>
</protein>
<dbReference type="Pfam" id="PF10273">
    <property type="entry name" value="WGG"/>
    <property type="match status" value="1"/>
</dbReference>
<comment type="caution">
    <text evidence="5">The sequence shown here is derived from an EMBL/GenBank/DDBJ whole genome shotgun (WGS) entry which is preliminary data.</text>
</comment>
<evidence type="ECO:0000256" key="1">
    <source>
        <dbReference type="ARBA" id="ARBA00006524"/>
    </source>
</evidence>
<keyword evidence="6" id="KW-1185">Reference proteome</keyword>
<gene>
    <name evidence="5" type="primary">A05p035300.1_BraROA</name>
    <name evidence="5" type="ORF">IGI04_019740</name>
</gene>
<sequence length="510" mass="58674">MGAGGKTFNAHVLSATYHHKHVRPMACEEDSDFRRGIGELLSRWGGLQMAVKNKWGGHDSLEKSQELAHDLFHLLSQTNVITVDEIESFLHESLLLSFNTEMEDGSIEEVAEQLMILHEEICLRGTSARVFQWFPIYHQSQIYKYHNHHTATTINKPANCLSLSTLMDSMIKISNLSDLKPFKSAWRVHVKVLHTWMSINPDNGLSNLEMVLTDENGVKIQASCKQSLFQLFQRHCRVGEWKVITNFSLSPVCGLYRHTNHVYKIEFMSQTLITDSNLHCDNMFLELKQFDNIKNGSHDTSFLIDVIGEVLDFGGLDIVQCARKEVTKMEFTLRDINDNRLQCCIAGKIAEIMAQENKQPNNGDICLIRYAKLGNYKGELQVSNAFDSSLVLLNPDIKEAQALKNMQPKHDNVMILEKRQKWSQFPFKTIQEMKRTDKVLIFEMLFSKRFFKISEHVFIFHSISVCDYPQTIQKNLQIRDRKKAQETDLSADSHQKEAQQWITDGGKKGY</sequence>